<dbReference type="NCBIfam" id="TIGR04513">
    <property type="entry name" value="VPAMP_CTERM"/>
    <property type="match status" value="1"/>
</dbReference>
<keyword evidence="1" id="KW-0472">Membrane</keyword>
<feature type="transmembrane region" description="Helical" evidence="1">
    <location>
        <begin position="272"/>
        <end position="289"/>
    </location>
</feature>
<dbReference type="EMBL" id="ABVL01000006">
    <property type="protein sequence ID" value="EDY19783.1"/>
    <property type="molecule type" value="Genomic_DNA"/>
</dbReference>
<name>B4D191_9BACT</name>
<reference evidence="3 4" key="1">
    <citation type="journal article" date="2011" name="J. Bacteriol.">
        <title>Genome sequence of Chthoniobacter flavus Ellin428, an aerobic heterotrophic soil bacterium.</title>
        <authorList>
            <person name="Kant R."/>
            <person name="van Passel M.W."/>
            <person name="Palva A."/>
            <person name="Lucas S."/>
            <person name="Lapidus A."/>
            <person name="Glavina Del Rio T."/>
            <person name="Dalin E."/>
            <person name="Tice H."/>
            <person name="Bruce D."/>
            <person name="Goodwin L."/>
            <person name="Pitluck S."/>
            <person name="Larimer F.W."/>
            <person name="Land M.L."/>
            <person name="Hauser L."/>
            <person name="Sangwan P."/>
            <person name="de Vos W.M."/>
            <person name="Janssen P.H."/>
            <person name="Smidt H."/>
        </authorList>
    </citation>
    <scope>NUCLEOTIDE SEQUENCE [LARGE SCALE GENOMIC DNA]</scope>
    <source>
        <strain evidence="3 4">Ellin428</strain>
    </source>
</reference>
<dbReference type="AlphaFoldDB" id="B4D191"/>
<evidence type="ECO:0000256" key="1">
    <source>
        <dbReference type="SAM" id="Phobius"/>
    </source>
</evidence>
<comment type="caution">
    <text evidence="3">The sequence shown here is derived from an EMBL/GenBank/DDBJ whole genome shotgun (WGS) entry which is preliminary data.</text>
</comment>
<dbReference type="Pfam" id="PF00089">
    <property type="entry name" value="Trypsin"/>
    <property type="match status" value="1"/>
</dbReference>
<dbReference type="InterPro" id="IPR030961">
    <property type="entry name" value="VPAMP_C"/>
</dbReference>
<feature type="domain" description="Peptidase S1" evidence="2">
    <location>
        <begin position="36"/>
        <end position="226"/>
    </location>
</feature>
<protein>
    <submittedName>
        <fullName evidence="3">Peptidase S1 and S6 chymotrypsin/Hap</fullName>
    </submittedName>
</protein>
<gene>
    <name evidence="3" type="ORF">CfE428DRAFT_2372</name>
</gene>
<dbReference type="InterPro" id="IPR043504">
    <property type="entry name" value="Peptidase_S1_PA_chymotrypsin"/>
</dbReference>
<keyword evidence="1" id="KW-1133">Transmembrane helix</keyword>
<dbReference type="Proteomes" id="UP000005824">
    <property type="component" value="Unassembled WGS sequence"/>
</dbReference>
<dbReference type="Gene3D" id="2.40.10.10">
    <property type="entry name" value="Trypsin-like serine proteases"/>
    <property type="match status" value="1"/>
</dbReference>
<dbReference type="RefSeq" id="WP_006979697.1">
    <property type="nucleotide sequence ID" value="NZ_ABVL01000006.1"/>
</dbReference>
<evidence type="ECO:0000259" key="2">
    <source>
        <dbReference type="Pfam" id="PF00089"/>
    </source>
</evidence>
<evidence type="ECO:0000313" key="4">
    <source>
        <dbReference type="Proteomes" id="UP000005824"/>
    </source>
</evidence>
<organism evidence="3 4">
    <name type="scientific">Chthoniobacter flavus Ellin428</name>
    <dbReference type="NCBI Taxonomy" id="497964"/>
    <lineage>
        <taxon>Bacteria</taxon>
        <taxon>Pseudomonadati</taxon>
        <taxon>Verrucomicrobiota</taxon>
        <taxon>Spartobacteria</taxon>
        <taxon>Chthoniobacterales</taxon>
        <taxon>Chthoniobacteraceae</taxon>
        <taxon>Chthoniobacter</taxon>
    </lineage>
</organism>
<proteinExistence type="predicted"/>
<sequence precursor="true">MKIRALQFFVFGLVALARPALGVIVINSDESANRVTPTNGAPWQYVARLDDHFGARASGVYLGNRYVLTANHVDNDMNNVFLNGVNYAVDTTFIPVAITNADLRIIRIVSDPGLPFLHLASTIDNTFNRPATMIGWGVGRGTAIPNQGWNWGDDSTRFERWGTSATLGNYSTDPVSGFTFLMTTFDITFGPQTGQLTGGDSGGGLFENLNGTWTLVGINSDVDTDNEALYDEDPSTPGNQPDHSYFQTVAQYANQIEAIIGPAPVVPAMPRWGYIVLAVLLILIAAPFLPRTPMAPRSR</sequence>
<dbReference type="SUPFAM" id="SSF50494">
    <property type="entry name" value="Trypsin-like serine proteases"/>
    <property type="match status" value="1"/>
</dbReference>
<evidence type="ECO:0000313" key="3">
    <source>
        <dbReference type="EMBL" id="EDY19783.1"/>
    </source>
</evidence>
<accession>B4D191</accession>
<dbReference type="InParanoid" id="B4D191"/>
<keyword evidence="1" id="KW-0812">Transmembrane</keyword>
<keyword evidence="4" id="KW-1185">Reference proteome</keyword>
<dbReference type="InterPro" id="IPR009003">
    <property type="entry name" value="Peptidase_S1_PA"/>
</dbReference>
<dbReference type="GO" id="GO:0004252">
    <property type="term" value="F:serine-type endopeptidase activity"/>
    <property type="evidence" value="ECO:0007669"/>
    <property type="project" value="InterPro"/>
</dbReference>
<dbReference type="GO" id="GO:0006508">
    <property type="term" value="P:proteolysis"/>
    <property type="evidence" value="ECO:0007669"/>
    <property type="project" value="InterPro"/>
</dbReference>
<dbReference type="InterPro" id="IPR001254">
    <property type="entry name" value="Trypsin_dom"/>
</dbReference>